<name>A0A7Y7Y0B3_9PSED</name>
<accession>A0A7Y7Y0B3</accession>
<protein>
    <recommendedName>
        <fullName evidence="11">NfeD-like C-terminal domain-containing protein</fullName>
    </recommendedName>
</protein>
<dbReference type="Pfam" id="PF24961">
    <property type="entry name" value="NfeD_membrane"/>
    <property type="match status" value="1"/>
</dbReference>
<dbReference type="Pfam" id="PF01957">
    <property type="entry name" value="NfeD"/>
    <property type="match status" value="1"/>
</dbReference>
<keyword evidence="3 6" id="KW-1133">Transmembrane helix</keyword>
<dbReference type="SUPFAM" id="SSF141322">
    <property type="entry name" value="NfeD domain-like"/>
    <property type="match status" value="1"/>
</dbReference>
<dbReference type="EMBL" id="JACAQE010000006">
    <property type="protein sequence ID" value="NWC15379.1"/>
    <property type="molecule type" value="Genomic_DNA"/>
</dbReference>
<keyword evidence="2 6" id="KW-0812">Transmembrane</keyword>
<comment type="caution">
    <text evidence="9">The sequence shown here is derived from an EMBL/GenBank/DDBJ whole genome shotgun (WGS) entry which is preliminary data.</text>
</comment>
<keyword evidence="4 6" id="KW-0472">Membrane</keyword>
<evidence type="ECO:0000259" key="7">
    <source>
        <dbReference type="Pfam" id="PF01957"/>
    </source>
</evidence>
<evidence type="ECO:0000256" key="6">
    <source>
        <dbReference type="SAM" id="Phobius"/>
    </source>
</evidence>
<proteinExistence type="predicted"/>
<evidence type="ECO:0000256" key="4">
    <source>
        <dbReference type="ARBA" id="ARBA00023136"/>
    </source>
</evidence>
<dbReference type="PANTHER" id="PTHR33507">
    <property type="entry name" value="INNER MEMBRANE PROTEIN YBBJ"/>
    <property type="match status" value="1"/>
</dbReference>
<evidence type="ECO:0008006" key="11">
    <source>
        <dbReference type="Google" id="ProtNLM"/>
    </source>
</evidence>
<evidence type="ECO:0000256" key="2">
    <source>
        <dbReference type="ARBA" id="ARBA00022692"/>
    </source>
</evidence>
<dbReference type="InterPro" id="IPR052165">
    <property type="entry name" value="Membrane_assoc_protease"/>
</dbReference>
<comment type="subcellular location">
    <subcellularLocation>
        <location evidence="1">Membrane</location>
        <topology evidence="1">Multi-pass membrane protein</topology>
    </subcellularLocation>
</comment>
<feature type="domain" description="NfeD integral membrane" evidence="8">
    <location>
        <begin position="103"/>
        <end position="171"/>
    </location>
</feature>
<evidence type="ECO:0000313" key="10">
    <source>
        <dbReference type="Proteomes" id="UP000517547"/>
    </source>
</evidence>
<evidence type="ECO:0000313" key="9">
    <source>
        <dbReference type="EMBL" id="NWC15379.1"/>
    </source>
</evidence>
<evidence type="ECO:0000256" key="5">
    <source>
        <dbReference type="SAM" id="MobiDB-lite"/>
    </source>
</evidence>
<organism evidence="9 10">
    <name type="scientific">Pseudomonas gingeri</name>
    <dbReference type="NCBI Taxonomy" id="117681"/>
    <lineage>
        <taxon>Bacteria</taxon>
        <taxon>Pseudomonadati</taxon>
        <taxon>Pseudomonadota</taxon>
        <taxon>Gammaproteobacteria</taxon>
        <taxon>Pseudomonadales</taxon>
        <taxon>Pseudomonadaceae</taxon>
        <taxon>Pseudomonas</taxon>
    </lineage>
</organism>
<evidence type="ECO:0000256" key="3">
    <source>
        <dbReference type="ARBA" id="ARBA00022989"/>
    </source>
</evidence>
<dbReference type="Proteomes" id="UP000517547">
    <property type="component" value="Unassembled WGS sequence"/>
</dbReference>
<feature type="region of interest" description="Disordered" evidence="5">
    <location>
        <begin position="63"/>
        <end position="94"/>
    </location>
</feature>
<feature type="transmembrane region" description="Helical" evidence="6">
    <location>
        <begin position="154"/>
        <end position="175"/>
    </location>
</feature>
<gene>
    <name evidence="9" type="ORF">HX845_17070</name>
</gene>
<evidence type="ECO:0000256" key="1">
    <source>
        <dbReference type="ARBA" id="ARBA00004141"/>
    </source>
</evidence>
<feature type="domain" description="NfeD-like C-terminal" evidence="7">
    <location>
        <begin position="211"/>
        <end position="247"/>
    </location>
</feature>
<dbReference type="GO" id="GO:0016020">
    <property type="term" value="C:membrane"/>
    <property type="evidence" value="ECO:0007669"/>
    <property type="project" value="UniProtKB-SubCell"/>
</dbReference>
<dbReference type="PANTHER" id="PTHR33507:SF4">
    <property type="entry name" value="NODULATION COMPETITIVENESS PROTEIN NFED"/>
    <property type="match status" value="1"/>
</dbReference>
<evidence type="ECO:0000259" key="8">
    <source>
        <dbReference type="Pfam" id="PF24961"/>
    </source>
</evidence>
<dbReference type="InterPro" id="IPR056739">
    <property type="entry name" value="NfeD_membrane"/>
</dbReference>
<feature type="transmembrane region" description="Helical" evidence="6">
    <location>
        <begin position="123"/>
        <end position="142"/>
    </location>
</feature>
<dbReference type="InterPro" id="IPR002810">
    <property type="entry name" value="NfeD-like_C"/>
</dbReference>
<dbReference type="Gene3D" id="2.40.50.140">
    <property type="entry name" value="Nucleic acid-binding proteins"/>
    <property type="match status" value="1"/>
</dbReference>
<dbReference type="AlphaFoldDB" id="A0A7Y7Y0B3"/>
<sequence length="258" mass="27206">MRVMDDIEFAARLFQAALHGLGHTHDAPPSPAECPGAMGLRQSMGMSLGSTAPVVGPAQAPLSLSPGLDSRLGAKRGRRPSTRLQEGVTNSRSTPVSMTIHPSVALILLGIAFMLAETFLPTFGLIGFGGLVTFVVGLLILIDSQWPGYAIPLPWIILLAISAALLLVALIAAAVKARQRQVVSGDAGLEGSLTCITALQTGDVHHGRVYGGWVQLQGENWQVLSPTPLQPGQRVRVIARKGLLLEVQAADDPPRRGD</sequence>
<dbReference type="InterPro" id="IPR012340">
    <property type="entry name" value="NA-bd_OB-fold"/>
</dbReference>
<reference evidence="9 10" key="1">
    <citation type="submission" date="2020-04" db="EMBL/GenBank/DDBJ databases">
        <title>Molecular characterization of pseudomonads from Agaricus bisporus reveal novel blotch 2 pathogens in Western Europe.</title>
        <authorList>
            <person name="Taparia T."/>
            <person name="Krijger M."/>
            <person name="Haynes E."/>
            <person name="Elpinstone J.G."/>
            <person name="Noble R."/>
            <person name="Van Der Wolf J."/>
        </authorList>
    </citation>
    <scope>NUCLEOTIDE SEQUENCE [LARGE SCALE GENOMIC DNA]</scope>
    <source>
        <strain evidence="9 10">IPO3738</strain>
    </source>
</reference>
<feature type="compositionally biased region" description="Polar residues" evidence="5">
    <location>
        <begin position="82"/>
        <end position="94"/>
    </location>
</feature>